<accession>A0ACC0B7C7</accession>
<evidence type="ECO:0000313" key="2">
    <source>
        <dbReference type="Proteomes" id="UP001060085"/>
    </source>
</evidence>
<comment type="caution">
    <text evidence="1">The sequence shown here is derived from an EMBL/GenBank/DDBJ whole genome shotgun (WGS) entry which is preliminary data.</text>
</comment>
<dbReference type="EMBL" id="CM044704">
    <property type="protein sequence ID" value="KAI5668551.1"/>
    <property type="molecule type" value="Genomic_DNA"/>
</dbReference>
<reference evidence="2" key="1">
    <citation type="journal article" date="2023" name="Nat. Plants">
        <title>Single-cell RNA sequencing provides a high-resolution roadmap for understanding the multicellular compartmentation of specialized metabolism.</title>
        <authorList>
            <person name="Sun S."/>
            <person name="Shen X."/>
            <person name="Li Y."/>
            <person name="Li Y."/>
            <person name="Wang S."/>
            <person name="Li R."/>
            <person name="Zhang H."/>
            <person name="Shen G."/>
            <person name="Guo B."/>
            <person name="Wei J."/>
            <person name="Xu J."/>
            <person name="St-Pierre B."/>
            <person name="Chen S."/>
            <person name="Sun C."/>
        </authorList>
    </citation>
    <scope>NUCLEOTIDE SEQUENCE [LARGE SCALE GENOMIC DNA]</scope>
</reference>
<gene>
    <name evidence="1" type="ORF">M9H77_18404</name>
</gene>
<proteinExistence type="predicted"/>
<evidence type="ECO:0000313" key="1">
    <source>
        <dbReference type="EMBL" id="KAI5668551.1"/>
    </source>
</evidence>
<keyword evidence="2" id="KW-1185">Reference proteome</keyword>
<sequence>MRMKVMKIKIWLWWVENSKSKGLIRTWDQDSSESEGEEKANMCFMVLESEVQSSPSNFSSSIDDDDDDDDDNSMLIKMYDELKRISKGNKDLKNKIDDLLNENSKLVCGNKTLLESLEVLKDEKDFSNKEFQELVLENKNLCEKSSFS</sequence>
<name>A0ACC0B7C7_CATRO</name>
<protein>
    <submittedName>
        <fullName evidence="1">Uncharacterized protein</fullName>
    </submittedName>
</protein>
<dbReference type="Proteomes" id="UP001060085">
    <property type="component" value="Linkage Group LG04"/>
</dbReference>
<organism evidence="1 2">
    <name type="scientific">Catharanthus roseus</name>
    <name type="common">Madagascar periwinkle</name>
    <name type="synonym">Vinca rosea</name>
    <dbReference type="NCBI Taxonomy" id="4058"/>
    <lineage>
        <taxon>Eukaryota</taxon>
        <taxon>Viridiplantae</taxon>
        <taxon>Streptophyta</taxon>
        <taxon>Embryophyta</taxon>
        <taxon>Tracheophyta</taxon>
        <taxon>Spermatophyta</taxon>
        <taxon>Magnoliopsida</taxon>
        <taxon>eudicotyledons</taxon>
        <taxon>Gunneridae</taxon>
        <taxon>Pentapetalae</taxon>
        <taxon>asterids</taxon>
        <taxon>lamiids</taxon>
        <taxon>Gentianales</taxon>
        <taxon>Apocynaceae</taxon>
        <taxon>Rauvolfioideae</taxon>
        <taxon>Vinceae</taxon>
        <taxon>Catharanthinae</taxon>
        <taxon>Catharanthus</taxon>
    </lineage>
</organism>